<feature type="domain" description="Transglutaminase C-terminal" evidence="1">
    <location>
        <begin position="30"/>
        <end position="98"/>
    </location>
</feature>
<organism evidence="2 3">
    <name type="scientific">Onychostoma macrolepis</name>
    <dbReference type="NCBI Taxonomy" id="369639"/>
    <lineage>
        <taxon>Eukaryota</taxon>
        <taxon>Metazoa</taxon>
        <taxon>Chordata</taxon>
        <taxon>Craniata</taxon>
        <taxon>Vertebrata</taxon>
        <taxon>Euteleostomi</taxon>
        <taxon>Actinopterygii</taxon>
        <taxon>Neopterygii</taxon>
        <taxon>Teleostei</taxon>
        <taxon>Ostariophysi</taxon>
        <taxon>Cypriniformes</taxon>
        <taxon>Cyprinidae</taxon>
        <taxon>Acrossocheilinae</taxon>
        <taxon>Onychostoma</taxon>
    </lineage>
</organism>
<evidence type="ECO:0000313" key="2">
    <source>
        <dbReference type="EMBL" id="KAF4096268.1"/>
    </source>
</evidence>
<evidence type="ECO:0000259" key="1">
    <source>
        <dbReference type="Pfam" id="PF00927"/>
    </source>
</evidence>
<dbReference type="Proteomes" id="UP000579812">
    <property type="component" value="Unassembled WGS sequence"/>
</dbReference>
<comment type="caution">
    <text evidence="2">The sequence shown here is derived from an EMBL/GenBank/DDBJ whole genome shotgun (WGS) entry which is preliminary data.</text>
</comment>
<dbReference type="InterPro" id="IPR013783">
    <property type="entry name" value="Ig-like_fold"/>
</dbReference>
<gene>
    <name evidence="2" type="ORF">G5714_022237</name>
</gene>
<dbReference type="EMBL" id="JAAMOB010000023">
    <property type="protein sequence ID" value="KAF4096268.1"/>
    <property type="molecule type" value="Genomic_DNA"/>
</dbReference>
<dbReference type="AlphaFoldDB" id="A0A7J6BMK5"/>
<evidence type="ECO:0000313" key="3">
    <source>
        <dbReference type="Proteomes" id="UP000579812"/>
    </source>
</evidence>
<keyword evidence="3" id="KW-1185">Reference proteome</keyword>
<protein>
    <recommendedName>
        <fullName evidence="1">Transglutaminase C-terminal domain-containing protein</fullName>
    </recommendedName>
</protein>
<dbReference type="Gene3D" id="2.60.40.10">
    <property type="entry name" value="Immunoglobulins"/>
    <property type="match status" value="1"/>
</dbReference>
<name>A0A7J6BMK5_9TELE</name>
<dbReference type="GO" id="GO:0003810">
    <property type="term" value="F:protein-glutamine gamma-glutamyltransferase activity"/>
    <property type="evidence" value="ECO:0007669"/>
    <property type="project" value="InterPro"/>
</dbReference>
<dbReference type="InterPro" id="IPR008958">
    <property type="entry name" value="Transglutaminase_C"/>
</dbReference>
<dbReference type="Pfam" id="PF00927">
    <property type="entry name" value="Transglut_C"/>
    <property type="match status" value="1"/>
</dbReference>
<accession>A0A7J6BMK5</accession>
<proteinExistence type="predicted"/>
<sequence length="130" mass="14353">MASCFGSKLALYPSPTDIIMSIEIVMDGAGPRIGGDAKLSIVLKNTSSKQRTASLLYEVMVMYYTGVLKDTVKKDRIPIDLKPQEIKKIMLQKPLSRVLKNALFRMQNVRSQKEAPGINGLPSALSSFIH</sequence>
<reference evidence="2 3" key="1">
    <citation type="submission" date="2020-04" db="EMBL/GenBank/DDBJ databases">
        <title>Chromosome-level genome assembly of a cyprinid fish Onychostoma macrolepis by integration of Nanopore Sequencing, Bionano and Hi-C technology.</title>
        <authorList>
            <person name="Wang D."/>
        </authorList>
    </citation>
    <scope>NUCLEOTIDE SEQUENCE [LARGE SCALE GENOMIC DNA]</scope>
    <source>
        <strain evidence="2">SWU-2019</strain>
        <tissue evidence="2">Muscle</tissue>
    </source>
</reference>
<dbReference type="InterPro" id="IPR036238">
    <property type="entry name" value="Transglutaminase_C_sf"/>
</dbReference>
<dbReference type="SUPFAM" id="SSF49309">
    <property type="entry name" value="Transglutaminase, two C-terminal domains"/>
    <property type="match status" value="1"/>
</dbReference>